<evidence type="ECO:0000256" key="1">
    <source>
        <dbReference type="SAM" id="MobiDB-lite"/>
    </source>
</evidence>
<sequence>MFGNIPHKSDRLYTANSKKRTRGNADQFLTCRKTPRQRTRRPHTRTEPSEFGVWKMLPTCGYAGASHRRREYSVTTHRWPRPRRFGRNGVEPAGGRTGRPGSAESNVAHGGRSTPT</sequence>
<reference evidence="2" key="1">
    <citation type="submission" date="2014-11" db="EMBL/GenBank/DDBJ databases">
        <authorList>
            <person name="Zhu J."/>
            <person name="Qi W."/>
            <person name="Song R."/>
        </authorList>
    </citation>
    <scope>NUCLEOTIDE SEQUENCE</scope>
    <source>
        <strain evidence="2">IFM 0406</strain>
    </source>
</reference>
<proteinExistence type="predicted"/>
<name>A0A0U1YZ76_9NOCA</name>
<feature type="region of interest" description="Disordered" evidence="1">
    <location>
        <begin position="66"/>
        <end position="116"/>
    </location>
</feature>
<accession>A0A0U1YZ76</accession>
<evidence type="ECO:0000313" key="2">
    <source>
        <dbReference type="EMBL" id="AJO72714.1"/>
    </source>
</evidence>
<reference evidence="2" key="2">
    <citation type="journal article" date="2016" name="Org. Biomol. Chem.">
        <title>Target-specific identification and characterization of the putative gene cluster for brasilinolide biosynthesis revealing the mechanistic insights and combinatorial synthetic utility of 2-deoxy-l-fucose biosynthetic enzymes.</title>
        <authorList>
            <person name="Chiu H.T."/>
            <person name="Weng C.P."/>
            <person name="Lin Y.C."/>
            <person name="Chen K.H."/>
        </authorList>
    </citation>
    <scope>NUCLEOTIDE SEQUENCE</scope>
    <source>
        <strain evidence="2">IFM 0406</strain>
    </source>
</reference>
<dbReference type="AlphaFoldDB" id="A0A0U1YZ76"/>
<dbReference type="EMBL" id="KP161205">
    <property type="protein sequence ID" value="AJO72714.1"/>
    <property type="molecule type" value="Genomic_DNA"/>
</dbReference>
<organism evidence="2">
    <name type="scientific">Nocardia terpenica</name>
    <dbReference type="NCBI Taxonomy" id="455432"/>
    <lineage>
        <taxon>Bacteria</taxon>
        <taxon>Bacillati</taxon>
        <taxon>Actinomycetota</taxon>
        <taxon>Actinomycetes</taxon>
        <taxon>Mycobacteriales</taxon>
        <taxon>Nocardiaceae</taxon>
        <taxon>Nocardia</taxon>
    </lineage>
</organism>
<protein>
    <submittedName>
        <fullName evidence="2">Uncharacterized protein</fullName>
    </submittedName>
</protein>
<feature type="region of interest" description="Disordered" evidence="1">
    <location>
        <begin position="1"/>
        <end position="25"/>
    </location>
</feature>